<dbReference type="EMBL" id="JAPJDO010000027">
    <property type="protein sequence ID" value="MCX2939717.1"/>
    <property type="molecule type" value="Genomic_DNA"/>
</dbReference>
<keyword evidence="3" id="KW-1185">Reference proteome</keyword>
<evidence type="ECO:0000313" key="3">
    <source>
        <dbReference type="Proteomes" id="UP001300745"/>
    </source>
</evidence>
<sequence length="1117" mass="111295">MAPTAVGRTGMTEPITGQVVSSGRSTPPAAAAASGTSARPATSTVPTAVRSYPAPATLHAMVTEALTWAGLTTPAPRFPIPDTPIADQIAGLWVGVRRLQYTLFNSYPSLHPSEPVEDPDTGVITGNLGGTDADGDPLTYTVTNATHGSVAISTDGSYVYTPEPGFAHTGGTDSFSVSDTTGTPWHVYGLAGIVRLLADHLALLGLPTRDPATATVNLTVAPVNHAPTLTIEVGEPDPTTGAVLITAHTADADGDPVTVAVSGGASSETDANMAGAAAVALLAAATTGTTASGSVVDNGDGTLTYTPTGSARVDAAGTPGVDTDLLTVTASDGQGGTTSTQVAVPIDPIGATLLGTVALSGGDVTYGPGGTVYQTSTTAEGTTRVVVITAADPTNPTTLALPGTPYAGLVIGPDGTAYQTTSATIDGQLSTYVTQISGTTATTTPAFAGGPTGAPVLGSDGVAYQTTAMTFDGQTSTSVIVVLPPDPANIFSSGVPNSTASGASGSPVGGVVFGPDGTAYQQLAVTSASGEPATAFLLIKMYNDGSGSSYSYLDSVTATFTLPGVMPADAVLLFGPDGTAYAYTDTSLTLITPGNTSSDFPTSNTPVTTGVFVGGAYFAPDGTAYQPYRTTDGTDQVLVIDPAHPANVVPVDVPGYGFLVVGPDGTAYHTADTGTTVTVIDPSDPAHPTTLALAGPAGGGVIIGSDGTAYQPATFENPDGSTNTQVLVIDPSDPANATSVIHYGTSVDLAVGPDGRAYQVTVIVPSNNFDAERNKFIVNDELYPGLVDGSGILGEVYSVAIAGTPNFGSGPIPLAAGDYVYYNGSTWEKLDITGQAGDPISQVVVIDPANPALLNLASNLGNSVVFTHGILYLQGGNQVVVAQPVGTISATTLDIAGYAWPLVVGSDGVGYQTSGGADSSNVMLINPADPANVTTLTVAGPANDGVVIGPDGTVYQRTDGLVNGSPGSHVLVFNPTDLATATIVDVPGDPANSGLVFGPDGTAYLATTTNLLVIDPTDQASASSVAFTGTPVGGLVFDSDGTAYQTGTDGDTTYVTVIDPSDAANPTTVQLAGVAEGSVVLGSGGVVFQLVNTGSSTSPIYTLSTLKVASSAATIAT</sequence>
<gene>
    <name evidence="2" type="ORF">ORI27_23750</name>
</gene>
<dbReference type="InterPro" id="IPR011048">
    <property type="entry name" value="Haem_d1_sf"/>
</dbReference>
<feature type="compositionally biased region" description="Low complexity" evidence="1">
    <location>
        <begin position="21"/>
        <end position="44"/>
    </location>
</feature>
<comment type="caution">
    <text evidence="2">The sequence shown here is derived from an EMBL/GenBank/DDBJ whole genome shotgun (WGS) entry which is preliminary data.</text>
</comment>
<accession>A0ABT3SK21</accession>
<feature type="region of interest" description="Disordered" evidence="1">
    <location>
        <begin position="1"/>
        <end position="46"/>
    </location>
</feature>
<organism evidence="2 3">
    <name type="scientific">Mycobacterium pinniadriaticum</name>
    <dbReference type="NCBI Taxonomy" id="2994102"/>
    <lineage>
        <taxon>Bacteria</taxon>
        <taxon>Bacillati</taxon>
        <taxon>Actinomycetota</taxon>
        <taxon>Actinomycetes</taxon>
        <taxon>Mycobacteriales</taxon>
        <taxon>Mycobacteriaceae</taxon>
        <taxon>Mycobacterium</taxon>
    </lineage>
</organism>
<name>A0ABT3SK21_9MYCO</name>
<reference evidence="2 3" key="1">
    <citation type="submission" date="2022-11" db="EMBL/GenBank/DDBJ databases">
        <title>Mycobacterium sp. nov.</title>
        <authorList>
            <person name="Papic B."/>
            <person name="Spicic S."/>
            <person name="Duvnjak S."/>
        </authorList>
    </citation>
    <scope>NUCLEOTIDE SEQUENCE [LARGE SCALE GENOMIC DNA]</scope>
    <source>
        <strain evidence="2 3">CVI_P4</strain>
    </source>
</reference>
<dbReference type="SUPFAM" id="SSF51004">
    <property type="entry name" value="C-terminal (heme d1) domain of cytochrome cd1-nitrite reductase"/>
    <property type="match status" value="2"/>
</dbReference>
<proteinExistence type="predicted"/>
<dbReference type="Proteomes" id="UP001300745">
    <property type="component" value="Unassembled WGS sequence"/>
</dbReference>
<dbReference type="Pfam" id="PF17963">
    <property type="entry name" value="Big_9"/>
    <property type="match status" value="1"/>
</dbReference>
<evidence type="ECO:0000313" key="2">
    <source>
        <dbReference type="EMBL" id="MCX2939717.1"/>
    </source>
</evidence>
<evidence type="ECO:0000256" key="1">
    <source>
        <dbReference type="SAM" id="MobiDB-lite"/>
    </source>
</evidence>
<dbReference type="RefSeq" id="WP_265999528.1">
    <property type="nucleotide sequence ID" value="NZ_JAPJDN010000027.1"/>
</dbReference>
<protein>
    <submittedName>
        <fullName evidence="2">Ig-like domain-containing protein</fullName>
    </submittedName>
</protein>